<dbReference type="Gene3D" id="2.60.120.620">
    <property type="entry name" value="q2cbj1_9rhob like domain"/>
    <property type="match status" value="1"/>
</dbReference>
<evidence type="ECO:0000256" key="4">
    <source>
        <dbReference type="ARBA" id="ARBA00034924"/>
    </source>
</evidence>
<evidence type="ECO:0000313" key="5">
    <source>
        <dbReference type="EMBL" id="JAV63629.1"/>
    </source>
</evidence>
<dbReference type="AlphaFoldDB" id="A0A1Y1KQD0"/>
<evidence type="ECO:0000313" key="7">
    <source>
        <dbReference type="Proteomes" id="UP000327044"/>
    </source>
</evidence>
<dbReference type="PANTHER" id="PTHR21308:SF1">
    <property type="entry name" value="PHYTANOYL-COA DIOXYGENASE, PEROXISOMAL"/>
    <property type="match status" value="1"/>
</dbReference>
<dbReference type="InterPro" id="IPR008775">
    <property type="entry name" value="Phytyl_CoA_dOase-like"/>
</dbReference>
<evidence type="ECO:0000256" key="2">
    <source>
        <dbReference type="ARBA" id="ARBA00034809"/>
    </source>
</evidence>
<organism evidence="5">
    <name type="scientific">Photinus pyralis</name>
    <name type="common">Common eastern firefly</name>
    <name type="synonym">Lampyris pyralis</name>
    <dbReference type="NCBI Taxonomy" id="7054"/>
    <lineage>
        <taxon>Eukaryota</taxon>
        <taxon>Metazoa</taxon>
        <taxon>Ecdysozoa</taxon>
        <taxon>Arthropoda</taxon>
        <taxon>Hexapoda</taxon>
        <taxon>Insecta</taxon>
        <taxon>Pterygota</taxon>
        <taxon>Neoptera</taxon>
        <taxon>Endopterygota</taxon>
        <taxon>Coleoptera</taxon>
        <taxon>Polyphaga</taxon>
        <taxon>Elateriformia</taxon>
        <taxon>Elateroidea</taxon>
        <taxon>Lampyridae</taxon>
        <taxon>Lampyrinae</taxon>
        <taxon>Photinus</taxon>
    </lineage>
</organism>
<dbReference type="InParanoid" id="A0A1Y1KQD0"/>
<dbReference type="GO" id="GO:0048244">
    <property type="term" value="F:phytanoyl-CoA dioxygenase activity"/>
    <property type="evidence" value="ECO:0007669"/>
    <property type="project" value="UniProtKB-EC"/>
</dbReference>
<reference evidence="6" key="3">
    <citation type="submission" date="2019-08" db="EMBL/GenBank/DDBJ databases">
        <authorList>
            <consortium name="Photinus pyralis genome working group"/>
            <person name="Fallon T.R."/>
            <person name="Sander Lower S.E."/>
            <person name="Weng J.-K."/>
        </authorList>
    </citation>
    <scope>NUCLEOTIDE SEQUENCE</scope>
    <source>
        <strain evidence="6">1611_PpyrPB1</strain>
        <tissue evidence="6">Whole body</tissue>
    </source>
</reference>
<reference evidence="6 7" key="2">
    <citation type="journal article" date="2018" name="Elife">
        <title>Firefly genomes illuminate parallel origins of bioluminescence in beetles.</title>
        <authorList>
            <person name="Fallon T.R."/>
            <person name="Lower S.E."/>
            <person name="Chang C.H."/>
            <person name="Bessho-Uehara M."/>
            <person name="Martin G.J."/>
            <person name="Bewick A.J."/>
            <person name="Behringer M."/>
            <person name="Debat H.J."/>
            <person name="Wong I."/>
            <person name="Day J.C."/>
            <person name="Suvorov A."/>
            <person name="Silva C.J."/>
            <person name="Stanger-Hall K.F."/>
            <person name="Hall D.W."/>
            <person name="Schmitz R.J."/>
            <person name="Nelson D.R."/>
            <person name="Lewis S.M."/>
            <person name="Shigenobu S."/>
            <person name="Bybee S.M."/>
            <person name="Larracuente A.M."/>
            <person name="Oba Y."/>
            <person name="Weng J.K."/>
        </authorList>
    </citation>
    <scope>NUCLEOTIDE SEQUENCE [LARGE SCALE GENOMIC DNA]</scope>
    <source>
        <strain evidence="6">1611_PpyrPB1</strain>
        <tissue evidence="6">Whole body</tissue>
    </source>
</reference>
<accession>A0A1Y1KQD0</accession>
<gene>
    <name evidence="6" type="ORF">PPYR_13467</name>
</gene>
<keyword evidence="7" id="KW-1185">Reference proteome</keyword>
<evidence type="ECO:0000256" key="3">
    <source>
        <dbReference type="ARBA" id="ARBA00034921"/>
    </source>
</evidence>
<proteinExistence type="inferred from homology"/>
<dbReference type="EMBL" id="GEZM01076811">
    <property type="protein sequence ID" value="JAV63629.1"/>
    <property type="molecule type" value="Transcribed_RNA"/>
</dbReference>
<comment type="similarity">
    <text evidence="1">Belongs to the PhyH family.</text>
</comment>
<name>A0A1Y1KQD0_PHOPY</name>
<dbReference type="Pfam" id="PF05721">
    <property type="entry name" value="PhyH"/>
    <property type="match status" value="1"/>
</dbReference>
<dbReference type="PANTHER" id="PTHR21308">
    <property type="entry name" value="PHYTANOYL-COA ALPHA-HYDROXYLASE"/>
    <property type="match status" value="1"/>
</dbReference>
<dbReference type="Proteomes" id="UP000327044">
    <property type="component" value="Unassembled WGS sequence"/>
</dbReference>
<dbReference type="OrthoDB" id="2328924at2759"/>
<reference evidence="5" key="1">
    <citation type="journal article" date="2016" name="Sci. Rep.">
        <title>Molecular characterization of firefly nuptial gifts: a multi-omics approach sheds light on postcopulatory sexual selection.</title>
        <authorList>
            <person name="Al-Wathiqui N."/>
            <person name="Fallon T.R."/>
            <person name="South A."/>
            <person name="Weng J.K."/>
            <person name="Lewis S.M."/>
        </authorList>
    </citation>
    <scope>NUCLEOTIDE SEQUENCE</scope>
</reference>
<evidence type="ECO:0000313" key="6">
    <source>
        <dbReference type="EMBL" id="KAB0793847.1"/>
    </source>
</evidence>
<dbReference type="EMBL" id="VVIM01000009">
    <property type="protein sequence ID" value="KAB0793847.1"/>
    <property type="molecule type" value="Genomic_DNA"/>
</dbReference>
<dbReference type="InterPro" id="IPR047128">
    <property type="entry name" value="PhyH"/>
</dbReference>
<dbReference type="EC" id="1.14.11.18" evidence="2"/>
<dbReference type="SUPFAM" id="SSF51197">
    <property type="entry name" value="Clavaminate synthase-like"/>
    <property type="match status" value="1"/>
</dbReference>
<evidence type="ECO:0000256" key="1">
    <source>
        <dbReference type="ARBA" id="ARBA00005830"/>
    </source>
</evidence>
<dbReference type="GO" id="GO:0001561">
    <property type="term" value="P:fatty acid alpha-oxidation"/>
    <property type="evidence" value="ECO:0007669"/>
    <property type="project" value="InterPro"/>
</dbReference>
<protein>
    <recommendedName>
        <fullName evidence="2">phytanoyl-CoA dioxygenase</fullName>
        <ecNumber evidence="2">1.14.11.18</ecNumber>
    </recommendedName>
    <alternativeName>
        <fullName evidence="3">Phytanic acid oxidase</fullName>
    </alternativeName>
    <alternativeName>
        <fullName evidence="4">Phytanoyl-CoA alpha-hydroxylase</fullName>
    </alternativeName>
</protein>
<sequence length="286" mass="32704">MNLKNNIENGSMQSDVYLTNQQREFYKYNGYLLIRNLVDTGLLDDCMQRFRDICNDKVDSRYMLKMENIFLKTKHRRGEFLINKIQDFNYDDVLFQYASYKAILNIVEGILGATNVTCFHSMVVSKPPNTEVDSSNYSDIFVCPIRPINSTVGVWTAMEKSNQKNGCLYVVPGSHKTPNSFNSVEGFENLYTLKLALEKGDTVFFHPSLVHGSRPNLTDGFCKSISAHYADSNCHFVNVGDDIENEIRRILKHNGFPSVSFKVFCQFKSRIVHGEPGNFQRLDGNL</sequence>